<dbReference type="KEGG" id="amob:HG15A2_12980"/>
<keyword evidence="2" id="KW-0472">Membrane</keyword>
<dbReference type="EMBL" id="CP036263">
    <property type="protein sequence ID" value="QDS98028.1"/>
    <property type="molecule type" value="Genomic_DNA"/>
</dbReference>
<feature type="compositionally biased region" description="Basic and acidic residues" evidence="1">
    <location>
        <begin position="1141"/>
        <end position="1152"/>
    </location>
</feature>
<evidence type="ECO:0000313" key="4">
    <source>
        <dbReference type="Proteomes" id="UP000319852"/>
    </source>
</evidence>
<keyword evidence="2" id="KW-1133">Transmembrane helix</keyword>
<proteinExistence type="predicted"/>
<dbReference type="PROSITE" id="PS00018">
    <property type="entry name" value="EF_HAND_1"/>
    <property type="match status" value="1"/>
</dbReference>
<sequence>MNDKQRTPNMGAGREALDASSPLPKPAPSAQRRAPKRQRRKGILLLVALSMLVLFLLVGTAFVVTSRHAYRTQKAEAKASQNTSAEVGQADLLDDILKQVVRDTKNPNSVLRNHSLLRDMYGEDGFVGSVPVPNAQTDADGLTARWAPTRDVDGVSQNFNITNGQILEIDVLGVEDLFGNQAAANVVNGMKLQRNAYNGMTLTFTSGFAKGVSTRIVGYIPANHLIDPVSGSLATPTPTYPRKFARFRLLAFPLADGSTLNQDYDRDGDIDQLDFQQLLEGSEFVVNGRPFNGTGVGYDSTATTGDARLSAKEMVTLLDGSTTLDMQVALEPNTIFFDPGSVVSTTGTTFNYFPPNPLGTITVNSPYSGFGGSDESYDAVDFQNMLLALMPKDLQGNAWVVNDVTDPSSWPSDPTSLSTSGNNVPLPSLHRPALLNYWKTEVANSGSHLAVEPMVLRKVMLRPSWLDHPNFTGSNPEFAQAFNQFDTNRADPDNQRLIVNRMIAGPWDVDNDNDGYRDSVWVDFGASIISMPDGTLVKPMAAVLCLDLDGRLNVNAHGSREQVKSKVFTTRPPGAYPPFYDAELAGTAVALDLPFGQGLGPADIDLEPLLGAEWANRTIGGSRGIDATGLAPLSGRQLTGRYGNIYTDGFGYPGSPSQMDIQYQLNMQGVPVGFGSAAPPSLYGSAPDFASSYPSTGINDFGQPVSVIAEDTSYQSRDMPYEMNLLNVSGESPNSPDSPYTVNELERLLRVYDADATTASERLATLTNFVGSNLQARNLITTDSFDLPVPAGVLPSWVNETDGTKMDLDGNTGNDDSFLEVMGRPAVGASFADLMEYRMRAVTAGLRYNRTATPNFLPPLSALQRRALERLIPQDLADGKLLDINRALGNGRDDNNNGVVDEPGEPEGAQWRLQQNVAALGQPIDVQPVDPADNIHHPADAFVRDDLATTVDMIDRNQDGMIEFDSKDPTKSPIELRDPRVRSVAYQVAWDNLRRQELAKDLYITALAAADPFDVDSDDGKRRCRELAQWAINSVDFRDADSAMTAFEYDHNPFDGWDVDGEIGTLGGVNNTLDSLGPDGKAGTADDIGGIVWGLERPELVMTETLAWHDRRTSNYSNEIIYSDRNNPNPNQPPRNPSLLDRSDPEKDQDFDQRFVPRGGLLIELYNPNAPNPAAPADTHRIVGGQDLGVNLSTFTNYTDLSGSAQRSPVWRMAFYKRTQKYASDQAMQWNPDSLVDWKVANGGTAAVVGRPPADAKLDRCAYFTDFAPAYDVMVEGEPFYSGTTSPYHVRPGRYMVVGGDNQVVIADQDGSRSDPAKKSRRFELNTTTGSVRLMHEKDGVIEDPLTGEEMRTPLDSGFADASATAAATPGADVAIINMPNPLTASEPAEGYPERIMGARLDKTTGEYKDSNGTLMTLDVPMDGPIGTTRPANEVHPAYPEFEAAKQRVDAIYASKPDPRVTYSVIFLQRLANPLLGWNPEAGHPEHREDDPVNPYRTVDSMGVNLSVFNSIGDVAIGQVGNEEDGTSPREARRTFTSLQRGMTGQEKLGSAATAPMASLMAFEPFSSEKRATLGPRNGADGLGFNPPAPADFKNMLTGQDYNGDFTFDAIPSATMGYLNRPFQDTALSGEALHAKPQTPFDWLTWNNRPYVSGNELMLVPRTSSFELFRAFATADPKDNDPVTGLEQEWPYQAIQNGAATPAHNGFEHLLGFHNTLDPAATMPPAPEEPMTGLYRMLDYVHTPSLFVGTKNWLNPVAFNNNTVPVTSTDDPRYGKLIPNNFVSEFRDPGEVNLNTIADGTVWKGIQQDMGGAQKHLGPEAQEFASSRRGYGSDSDAMLSLSSDSPTFFANPFRATGAGDLVPLAAMERPDVETGLLRSDSLDATMAPSDTPVMFERKEARNGATKDPRNTDRNAYFHYQPVTRLDNLTTTRSNVFAVWITVGFFEVAPAPAPTSGEFQSLNDPSNNLTSAQLQALYDRIYPEGYQLGREFGLDTGDTRRLRKFSIVDRSIPVGFEPGVDHNVEETIRLDRQIE</sequence>
<evidence type="ECO:0000256" key="2">
    <source>
        <dbReference type="SAM" id="Phobius"/>
    </source>
</evidence>
<keyword evidence="4" id="KW-1185">Reference proteome</keyword>
<evidence type="ECO:0000313" key="3">
    <source>
        <dbReference type="EMBL" id="QDS98028.1"/>
    </source>
</evidence>
<dbReference type="InterPro" id="IPR018247">
    <property type="entry name" value="EF_Hand_1_Ca_BS"/>
</dbReference>
<feature type="transmembrane region" description="Helical" evidence="2">
    <location>
        <begin position="42"/>
        <end position="64"/>
    </location>
</feature>
<gene>
    <name evidence="3" type="ORF">HG15A2_12980</name>
</gene>
<organism evidence="3 4">
    <name type="scientific">Adhaeretor mobilis</name>
    <dbReference type="NCBI Taxonomy" id="1930276"/>
    <lineage>
        <taxon>Bacteria</taxon>
        <taxon>Pseudomonadati</taxon>
        <taxon>Planctomycetota</taxon>
        <taxon>Planctomycetia</taxon>
        <taxon>Pirellulales</taxon>
        <taxon>Lacipirellulaceae</taxon>
        <taxon>Adhaeretor</taxon>
    </lineage>
</organism>
<dbReference type="RefSeq" id="WP_145058884.1">
    <property type="nucleotide sequence ID" value="NZ_CP036263.1"/>
</dbReference>
<accession>A0A517MT25</accession>
<feature type="region of interest" description="Disordered" evidence="1">
    <location>
        <begin position="1"/>
        <end position="36"/>
    </location>
</feature>
<feature type="compositionally biased region" description="Low complexity" evidence="1">
    <location>
        <begin position="18"/>
        <end position="32"/>
    </location>
</feature>
<keyword evidence="2" id="KW-0812">Transmembrane</keyword>
<dbReference type="Proteomes" id="UP000319852">
    <property type="component" value="Chromosome"/>
</dbReference>
<name>A0A517MT25_9BACT</name>
<feature type="region of interest" description="Disordered" evidence="1">
    <location>
        <begin position="1120"/>
        <end position="1152"/>
    </location>
</feature>
<reference evidence="3 4" key="1">
    <citation type="submission" date="2019-02" db="EMBL/GenBank/DDBJ databases">
        <title>Deep-cultivation of Planctomycetes and their phenomic and genomic characterization uncovers novel biology.</title>
        <authorList>
            <person name="Wiegand S."/>
            <person name="Jogler M."/>
            <person name="Boedeker C."/>
            <person name="Pinto D."/>
            <person name="Vollmers J."/>
            <person name="Rivas-Marin E."/>
            <person name="Kohn T."/>
            <person name="Peeters S.H."/>
            <person name="Heuer A."/>
            <person name="Rast P."/>
            <person name="Oberbeckmann S."/>
            <person name="Bunk B."/>
            <person name="Jeske O."/>
            <person name="Meyerdierks A."/>
            <person name="Storesund J.E."/>
            <person name="Kallscheuer N."/>
            <person name="Luecker S."/>
            <person name="Lage O.M."/>
            <person name="Pohl T."/>
            <person name="Merkel B.J."/>
            <person name="Hornburger P."/>
            <person name="Mueller R.-W."/>
            <person name="Bruemmer F."/>
            <person name="Labrenz M."/>
            <person name="Spormann A.M."/>
            <person name="Op den Camp H."/>
            <person name="Overmann J."/>
            <person name="Amann R."/>
            <person name="Jetten M.S.M."/>
            <person name="Mascher T."/>
            <person name="Medema M.H."/>
            <person name="Devos D.P."/>
            <person name="Kaster A.-K."/>
            <person name="Ovreas L."/>
            <person name="Rohde M."/>
            <person name="Galperin M.Y."/>
            <person name="Jogler C."/>
        </authorList>
    </citation>
    <scope>NUCLEOTIDE SEQUENCE [LARGE SCALE GENOMIC DNA]</scope>
    <source>
        <strain evidence="3 4">HG15A2</strain>
    </source>
</reference>
<evidence type="ECO:0000256" key="1">
    <source>
        <dbReference type="SAM" id="MobiDB-lite"/>
    </source>
</evidence>
<protein>
    <submittedName>
        <fullName evidence="3">Uncharacterized protein</fullName>
    </submittedName>
</protein>
<dbReference type="OrthoDB" id="219623at2"/>